<feature type="domain" description="FAD dependent oxidoreductase" evidence="6">
    <location>
        <begin position="9"/>
        <end position="99"/>
    </location>
</feature>
<evidence type="ECO:0000313" key="7">
    <source>
        <dbReference type="EMBL" id="SVD62035.1"/>
    </source>
</evidence>
<comment type="similarity">
    <text evidence="5">Belongs to the L2HGDH family.</text>
</comment>
<keyword evidence="2" id="KW-0285">Flavoprotein</keyword>
<dbReference type="PANTHER" id="PTHR43104:SF4">
    <property type="entry name" value="L-2-HYDROXYGLUTARATE DEHYDROGENASE, MITOCHONDRIAL"/>
    <property type="match status" value="1"/>
</dbReference>
<dbReference type="AlphaFoldDB" id="A0A382WUF6"/>
<evidence type="ECO:0000256" key="5">
    <source>
        <dbReference type="ARBA" id="ARBA00037941"/>
    </source>
</evidence>
<dbReference type="InterPro" id="IPR006076">
    <property type="entry name" value="FAD-dep_OxRdtase"/>
</dbReference>
<name>A0A382WUF6_9ZZZZ</name>
<dbReference type="SUPFAM" id="SSF51905">
    <property type="entry name" value="FAD/NAD(P)-binding domain"/>
    <property type="match status" value="1"/>
</dbReference>
<evidence type="ECO:0000256" key="2">
    <source>
        <dbReference type="ARBA" id="ARBA00022630"/>
    </source>
</evidence>
<comment type="cofactor">
    <cofactor evidence="1">
        <name>FAD</name>
        <dbReference type="ChEBI" id="CHEBI:57692"/>
    </cofactor>
</comment>
<dbReference type="Pfam" id="PF01266">
    <property type="entry name" value="DAO"/>
    <property type="match status" value="1"/>
</dbReference>
<accession>A0A382WUF6</accession>
<dbReference type="EMBL" id="UINC01162335">
    <property type="protein sequence ID" value="SVD62035.1"/>
    <property type="molecule type" value="Genomic_DNA"/>
</dbReference>
<dbReference type="InterPro" id="IPR036188">
    <property type="entry name" value="FAD/NAD-bd_sf"/>
</dbReference>
<gene>
    <name evidence="7" type="ORF">METZ01_LOCUS414889</name>
</gene>
<dbReference type="PANTHER" id="PTHR43104">
    <property type="entry name" value="L-2-HYDROXYGLUTARATE DEHYDROGENASE, MITOCHONDRIAL"/>
    <property type="match status" value="1"/>
</dbReference>
<keyword evidence="3" id="KW-0274">FAD</keyword>
<dbReference type="GO" id="GO:0047545">
    <property type="term" value="F:(S)-2-hydroxyglutarate dehydrogenase activity"/>
    <property type="evidence" value="ECO:0007669"/>
    <property type="project" value="TreeGrafter"/>
</dbReference>
<organism evidence="7">
    <name type="scientific">marine metagenome</name>
    <dbReference type="NCBI Taxonomy" id="408172"/>
    <lineage>
        <taxon>unclassified sequences</taxon>
        <taxon>metagenomes</taxon>
        <taxon>ecological metagenomes</taxon>
    </lineage>
</organism>
<proteinExistence type="inferred from homology"/>
<keyword evidence="4" id="KW-0560">Oxidoreductase</keyword>
<evidence type="ECO:0000259" key="6">
    <source>
        <dbReference type="Pfam" id="PF01266"/>
    </source>
</evidence>
<evidence type="ECO:0000256" key="4">
    <source>
        <dbReference type="ARBA" id="ARBA00023002"/>
    </source>
</evidence>
<sequence>MEIFSVNTVIIGAGAVGLAIARELSLRGIETLVLERENDFGKITSSRNSGVIHAGIYYPTNSLKARFCVEGNQFIYQYCNKFNIPHRNTKKILVASRKEQIND</sequence>
<reference evidence="7" key="1">
    <citation type="submission" date="2018-05" db="EMBL/GenBank/DDBJ databases">
        <authorList>
            <person name="Lanie J.A."/>
            <person name="Ng W.-L."/>
            <person name="Kazmierczak K.M."/>
            <person name="Andrzejewski T.M."/>
            <person name="Davidsen T.M."/>
            <person name="Wayne K.J."/>
            <person name="Tettelin H."/>
            <person name="Glass J.I."/>
            <person name="Rusch D."/>
            <person name="Podicherti R."/>
            <person name="Tsui H.-C.T."/>
            <person name="Winkler M.E."/>
        </authorList>
    </citation>
    <scope>NUCLEOTIDE SEQUENCE</scope>
</reference>
<feature type="non-terminal residue" evidence="7">
    <location>
        <position position="103"/>
    </location>
</feature>
<protein>
    <recommendedName>
        <fullName evidence="6">FAD dependent oxidoreductase domain-containing protein</fullName>
    </recommendedName>
</protein>
<evidence type="ECO:0000256" key="1">
    <source>
        <dbReference type="ARBA" id="ARBA00001974"/>
    </source>
</evidence>
<dbReference type="Gene3D" id="3.50.50.60">
    <property type="entry name" value="FAD/NAD(P)-binding domain"/>
    <property type="match status" value="1"/>
</dbReference>
<evidence type="ECO:0000256" key="3">
    <source>
        <dbReference type="ARBA" id="ARBA00022827"/>
    </source>
</evidence>